<protein>
    <submittedName>
        <fullName evidence="5">Uncharacterized protein</fullName>
    </submittedName>
</protein>
<dbReference type="InterPro" id="IPR008280">
    <property type="entry name" value="Tub_FtsZ_C"/>
</dbReference>
<keyword evidence="4" id="KW-0342">GTP-binding</keyword>
<organism evidence="5 6">
    <name type="scientific">Dryococelus australis</name>
    <dbReference type="NCBI Taxonomy" id="614101"/>
    <lineage>
        <taxon>Eukaryota</taxon>
        <taxon>Metazoa</taxon>
        <taxon>Ecdysozoa</taxon>
        <taxon>Arthropoda</taxon>
        <taxon>Hexapoda</taxon>
        <taxon>Insecta</taxon>
        <taxon>Pterygota</taxon>
        <taxon>Neoptera</taxon>
        <taxon>Polyneoptera</taxon>
        <taxon>Phasmatodea</taxon>
        <taxon>Verophasmatodea</taxon>
        <taxon>Anareolatae</taxon>
        <taxon>Phasmatidae</taxon>
        <taxon>Eurycanthinae</taxon>
        <taxon>Dryococelus</taxon>
    </lineage>
</organism>
<proteinExistence type="inferred from homology"/>
<keyword evidence="3" id="KW-0547">Nucleotide-binding</keyword>
<dbReference type="Gene3D" id="1.10.287.600">
    <property type="entry name" value="Helix hairpin bin"/>
    <property type="match status" value="2"/>
</dbReference>
<dbReference type="SUPFAM" id="SSF55307">
    <property type="entry name" value="Tubulin C-terminal domain-like"/>
    <property type="match status" value="1"/>
</dbReference>
<keyword evidence="6" id="KW-1185">Reference proteome</keyword>
<evidence type="ECO:0000256" key="3">
    <source>
        <dbReference type="ARBA" id="ARBA00022741"/>
    </source>
</evidence>
<dbReference type="EMBL" id="JARBHB010000006">
    <property type="protein sequence ID" value="KAJ8881422.1"/>
    <property type="molecule type" value="Genomic_DNA"/>
</dbReference>
<keyword evidence="2" id="KW-0493">Microtubule</keyword>
<evidence type="ECO:0000256" key="2">
    <source>
        <dbReference type="ARBA" id="ARBA00022701"/>
    </source>
</evidence>
<gene>
    <name evidence="5" type="ORF">PR048_017903</name>
</gene>
<dbReference type="InterPro" id="IPR023123">
    <property type="entry name" value="Tubulin_C"/>
</dbReference>
<name>A0ABQ9HAX8_9NEOP</name>
<comment type="similarity">
    <text evidence="1">Belongs to the tubulin family.</text>
</comment>
<evidence type="ECO:0000313" key="5">
    <source>
        <dbReference type="EMBL" id="KAJ8881422.1"/>
    </source>
</evidence>
<evidence type="ECO:0000256" key="4">
    <source>
        <dbReference type="ARBA" id="ARBA00023134"/>
    </source>
</evidence>
<dbReference type="PANTHER" id="PTHR36527">
    <property type="entry name" value="OS01G0282866 PROTEIN"/>
    <property type="match status" value="1"/>
</dbReference>
<dbReference type="PANTHER" id="PTHR36527:SF3">
    <property type="entry name" value="OS01G0282866 PROTEIN"/>
    <property type="match status" value="1"/>
</dbReference>
<sequence length="130" mass="14961">MDEMEFTEAESNMNELVSEYQQYKPAVPGKLITSLNTNLPALVHWRGNGQNGVHRGRVQNEHPGVRVPAVPGKFITLLNSRLLALIHWRAAFLHWFTGYCMEDMEIIEAEFNKNYLVCEYQQYQVSSSLC</sequence>
<reference evidence="5 6" key="1">
    <citation type="submission" date="2023-02" db="EMBL/GenBank/DDBJ databases">
        <title>LHISI_Scaffold_Assembly.</title>
        <authorList>
            <person name="Stuart O.P."/>
            <person name="Cleave R."/>
            <person name="Magrath M.J.L."/>
            <person name="Mikheyev A.S."/>
        </authorList>
    </citation>
    <scope>NUCLEOTIDE SEQUENCE [LARGE SCALE GENOMIC DNA]</scope>
    <source>
        <strain evidence="5">Daus_M_001</strain>
        <tissue evidence="5">Leg muscle</tissue>
    </source>
</reference>
<evidence type="ECO:0000313" key="6">
    <source>
        <dbReference type="Proteomes" id="UP001159363"/>
    </source>
</evidence>
<evidence type="ECO:0000256" key="1">
    <source>
        <dbReference type="ARBA" id="ARBA00009636"/>
    </source>
</evidence>
<dbReference type="Proteomes" id="UP001159363">
    <property type="component" value="Chromosome 5"/>
</dbReference>
<comment type="caution">
    <text evidence="5">The sequence shown here is derived from an EMBL/GenBank/DDBJ whole genome shotgun (WGS) entry which is preliminary data.</text>
</comment>
<accession>A0ABQ9HAX8</accession>